<feature type="region of interest" description="Disordered" evidence="8">
    <location>
        <begin position="1"/>
        <end position="81"/>
    </location>
</feature>
<dbReference type="SMART" id="SM00339">
    <property type="entry name" value="FH"/>
    <property type="match status" value="1"/>
</dbReference>
<keyword evidence="1" id="KW-1017">Isopeptide bond</keyword>
<feature type="compositionally biased region" description="Low complexity" evidence="8">
    <location>
        <begin position="47"/>
        <end position="60"/>
    </location>
</feature>
<evidence type="ECO:0000256" key="2">
    <source>
        <dbReference type="ARBA" id="ARBA00022782"/>
    </source>
</evidence>
<gene>
    <name evidence="10" type="primary">FOXL2</name>
</gene>
<dbReference type="InterPro" id="IPR001766">
    <property type="entry name" value="Fork_head_dom"/>
</dbReference>
<proteinExistence type="evidence at transcript level"/>
<evidence type="ECO:0000256" key="5">
    <source>
        <dbReference type="ARBA" id="ARBA00023242"/>
    </source>
</evidence>
<dbReference type="PROSITE" id="PS50039">
    <property type="entry name" value="FORK_HEAD_3"/>
    <property type="match status" value="1"/>
</dbReference>
<keyword evidence="3" id="KW-0832">Ubl conjugation</keyword>
<dbReference type="EMBL" id="MF100769">
    <property type="protein sequence ID" value="AVL92585.1"/>
    <property type="molecule type" value="mRNA"/>
</dbReference>
<dbReference type="GO" id="GO:0005634">
    <property type="term" value="C:nucleus"/>
    <property type="evidence" value="ECO:0007669"/>
    <property type="project" value="UniProtKB-SubCell"/>
</dbReference>
<dbReference type="PROSITE" id="PS00657">
    <property type="entry name" value="FORK_HEAD_1"/>
    <property type="match status" value="1"/>
</dbReference>
<organism evidence="10">
    <name type="scientific">Nilaparvata lugens</name>
    <name type="common">Brown planthopper</name>
    <dbReference type="NCBI Taxonomy" id="108931"/>
    <lineage>
        <taxon>Eukaryota</taxon>
        <taxon>Metazoa</taxon>
        <taxon>Ecdysozoa</taxon>
        <taxon>Arthropoda</taxon>
        <taxon>Hexapoda</taxon>
        <taxon>Insecta</taxon>
        <taxon>Pterygota</taxon>
        <taxon>Neoptera</taxon>
        <taxon>Paraneoptera</taxon>
        <taxon>Hemiptera</taxon>
        <taxon>Auchenorrhyncha</taxon>
        <taxon>Fulgoroidea</taxon>
        <taxon>Delphacidae</taxon>
        <taxon>Delphacinae</taxon>
        <taxon>Nilaparvata</taxon>
    </lineage>
</organism>
<dbReference type="Gene3D" id="1.10.10.10">
    <property type="entry name" value="Winged helix-like DNA-binding domain superfamily/Winged helix DNA-binding domain"/>
    <property type="match status" value="1"/>
</dbReference>
<evidence type="ECO:0000256" key="8">
    <source>
        <dbReference type="SAM" id="MobiDB-lite"/>
    </source>
</evidence>
<dbReference type="GO" id="GO:0030154">
    <property type="term" value="P:cell differentiation"/>
    <property type="evidence" value="ECO:0007669"/>
    <property type="project" value="UniProtKB-KW"/>
</dbReference>
<dbReference type="PANTHER" id="PTHR11829:SF411">
    <property type="entry name" value="FORKHEAD BOX PROTEIN L2"/>
    <property type="match status" value="1"/>
</dbReference>
<dbReference type="InterPro" id="IPR036388">
    <property type="entry name" value="WH-like_DNA-bd_sf"/>
</dbReference>
<dbReference type="GO" id="GO:0009653">
    <property type="term" value="P:anatomical structure morphogenesis"/>
    <property type="evidence" value="ECO:0007669"/>
    <property type="project" value="TreeGrafter"/>
</dbReference>
<feature type="DNA-binding region" description="Fork-head" evidence="7">
    <location>
        <begin position="136"/>
        <end position="229"/>
    </location>
</feature>
<evidence type="ECO:0000256" key="4">
    <source>
        <dbReference type="ARBA" id="ARBA00023125"/>
    </source>
</evidence>
<dbReference type="AlphaFoldDB" id="A0A2P1EGB3"/>
<dbReference type="PROSITE" id="PS00658">
    <property type="entry name" value="FORK_HEAD_2"/>
    <property type="match status" value="1"/>
</dbReference>
<reference evidence="10" key="1">
    <citation type="submission" date="2017-05" db="EMBL/GenBank/DDBJ databases">
        <authorList>
            <person name="Song R."/>
            <person name="Chenine A.L."/>
            <person name="Ruprecht R.M."/>
        </authorList>
    </citation>
    <scope>NUCLEOTIDE SEQUENCE</scope>
</reference>
<protein>
    <recommendedName>
        <fullName evidence="6">Forkhead box protein L2</fullName>
    </recommendedName>
</protein>
<dbReference type="InterPro" id="IPR018122">
    <property type="entry name" value="TF_fork_head_CS_1"/>
</dbReference>
<evidence type="ECO:0000256" key="7">
    <source>
        <dbReference type="PROSITE-ProRule" id="PRU00089"/>
    </source>
</evidence>
<dbReference type="InterPro" id="IPR036390">
    <property type="entry name" value="WH_DNA-bd_sf"/>
</dbReference>
<dbReference type="GO" id="GO:0000978">
    <property type="term" value="F:RNA polymerase II cis-regulatory region sequence-specific DNA binding"/>
    <property type="evidence" value="ECO:0007669"/>
    <property type="project" value="TreeGrafter"/>
</dbReference>
<feature type="compositionally biased region" description="Polar residues" evidence="8">
    <location>
        <begin position="104"/>
        <end position="113"/>
    </location>
</feature>
<dbReference type="PRINTS" id="PR00053">
    <property type="entry name" value="FORKHEAD"/>
</dbReference>
<dbReference type="OrthoDB" id="9926427at2759"/>
<evidence type="ECO:0000256" key="6">
    <source>
        <dbReference type="ARBA" id="ARBA00034872"/>
    </source>
</evidence>
<dbReference type="FunFam" id="1.10.10.10:FF:000598">
    <property type="entry name" value="forkhead box protein I1 isoform X2"/>
    <property type="match status" value="1"/>
</dbReference>
<dbReference type="GO" id="GO:0000981">
    <property type="term" value="F:DNA-binding transcription factor activity, RNA polymerase II-specific"/>
    <property type="evidence" value="ECO:0007669"/>
    <property type="project" value="TreeGrafter"/>
</dbReference>
<evidence type="ECO:0000256" key="1">
    <source>
        <dbReference type="ARBA" id="ARBA00022499"/>
    </source>
</evidence>
<sequence length="417" mass="46215">MVSHLLPDSQDLEDNEPLKIKEEPFITRTADCSSSHIHGYDDKSSDNVKSSPCSSSSPSSHTHQLQHRSSSSCSGGSSGDHHLLAQLQSTVSSTDLMPYIHSPSPIQHTTSKESTVVSTSSGSPSPGTVDSDPSVKPPYSYVAMIFFAINQSTLKRATLAEIYNYISTRFPYYDKNKKGWQNSIRHNLSLNKCFIRVQREGGDRKCSYWTLHPSSGDMFENGNFKRRRRMKKTPFDVGGGSPYMKQLYADSPYHPHNHHAAPAHPHPHHLFATSNHHHAAAAAAAAAAYGSHYTSSTWPMQPSQLTYPSCQGIVTRNASQYPIQSQLSGQLIQPFQISSQLNNNYQLNPGISMTSSSEFSSCSMRRTESDSMRYPYWTSSEMKDESPISMNSSPSESPYNALSMELLASARPKCFMS</sequence>
<name>A0A2P1EGB3_NILLU</name>
<feature type="compositionally biased region" description="Basic and acidic residues" evidence="8">
    <location>
        <begin position="16"/>
        <end position="25"/>
    </location>
</feature>
<feature type="domain" description="Fork-head" evidence="9">
    <location>
        <begin position="136"/>
        <end position="229"/>
    </location>
</feature>
<accession>A0A2P1EGB3</accession>
<evidence type="ECO:0000259" key="9">
    <source>
        <dbReference type="PROSITE" id="PS50039"/>
    </source>
</evidence>
<dbReference type="SUPFAM" id="SSF46785">
    <property type="entry name" value="Winged helix' DNA-binding domain"/>
    <property type="match status" value="1"/>
</dbReference>
<keyword evidence="2" id="KW-0221">Differentiation</keyword>
<keyword evidence="4 7" id="KW-0238">DNA-binding</keyword>
<dbReference type="InterPro" id="IPR030456">
    <property type="entry name" value="TF_fork_head_CS_2"/>
</dbReference>
<comment type="subcellular location">
    <subcellularLocation>
        <location evidence="7">Nucleus</location>
    </subcellularLocation>
</comment>
<dbReference type="InterPro" id="IPR050211">
    <property type="entry name" value="FOX_domain-containing"/>
</dbReference>
<evidence type="ECO:0000256" key="3">
    <source>
        <dbReference type="ARBA" id="ARBA00022843"/>
    </source>
</evidence>
<dbReference type="PANTHER" id="PTHR11829">
    <property type="entry name" value="FORKHEAD BOX PROTEIN"/>
    <property type="match status" value="1"/>
</dbReference>
<evidence type="ECO:0000313" key="10">
    <source>
        <dbReference type="EMBL" id="AVL92585.1"/>
    </source>
</evidence>
<feature type="compositionally biased region" description="Low complexity" evidence="8">
    <location>
        <begin position="114"/>
        <end position="134"/>
    </location>
</feature>
<dbReference type="Pfam" id="PF00250">
    <property type="entry name" value="Forkhead"/>
    <property type="match status" value="1"/>
</dbReference>
<feature type="region of interest" description="Disordered" evidence="8">
    <location>
        <begin position="96"/>
        <end position="134"/>
    </location>
</feature>
<keyword evidence="5 7" id="KW-0539">Nucleus</keyword>